<feature type="domain" description="ABC transmembrane type-1" evidence="11">
    <location>
        <begin position="21"/>
        <end position="330"/>
    </location>
</feature>
<evidence type="ECO:0000256" key="9">
    <source>
        <dbReference type="SAM" id="Phobius"/>
    </source>
</evidence>
<keyword evidence="8 9" id="KW-0472">Membrane</keyword>
<keyword evidence="3" id="KW-1003">Cell membrane</keyword>
<feature type="transmembrane region" description="Helical" evidence="9">
    <location>
        <begin position="21"/>
        <end position="54"/>
    </location>
</feature>
<gene>
    <name evidence="12" type="ORF">COMA2_80194</name>
</gene>
<feature type="transmembrane region" description="Helical" evidence="9">
    <location>
        <begin position="158"/>
        <end position="175"/>
    </location>
</feature>
<evidence type="ECO:0000313" key="13">
    <source>
        <dbReference type="Proteomes" id="UP000198736"/>
    </source>
</evidence>
<dbReference type="RefSeq" id="WP_090902152.1">
    <property type="nucleotide sequence ID" value="NZ_CZPZ01000035.1"/>
</dbReference>
<evidence type="ECO:0000256" key="6">
    <source>
        <dbReference type="ARBA" id="ARBA00022840"/>
    </source>
</evidence>
<evidence type="ECO:0000256" key="3">
    <source>
        <dbReference type="ARBA" id="ARBA00022475"/>
    </source>
</evidence>
<evidence type="ECO:0000256" key="2">
    <source>
        <dbReference type="ARBA" id="ARBA00022448"/>
    </source>
</evidence>
<dbReference type="OrthoDB" id="6828292at2"/>
<dbReference type="InterPro" id="IPR036640">
    <property type="entry name" value="ABC1_TM_sf"/>
</dbReference>
<evidence type="ECO:0000256" key="5">
    <source>
        <dbReference type="ARBA" id="ARBA00022741"/>
    </source>
</evidence>
<accession>A0A0S4LQL7</accession>
<keyword evidence="7 9" id="KW-1133">Transmembrane helix</keyword>
<evidence type="ECO:0000256" key="7">
    <source>
        <dbReference type="ARBA" id="ARBA00022989"/>
    </source>
</evidence>
<dbReference type="Gene3D" id="1.20.1560.10">
    <property type="entry name" value="ABC transporter type 1, transmembrane domain"/>
    <property type="match status" value="1"/>
</dbReference>
<proteinExistence type="predicted"/>
<dbReference type="PROSITE" id="PS50929">
    <property type="entry name" value="ABC_TM1F"/>
    <property type="match status" value="1"/>
</dbReference>
<dbReference type="PANTHER" id="PTHR24221">
    <property type="entry name" value="ATP-BINDING CASSETTE SUB-FAMILY B"/>
    <property type="match status" value="1"/>
</dbReference>
<organism evidence="12 13">
    <name type="scientific">Candidatus Nitrospira nitrificans</name>
    <dbReference type="NCBI Taxonomy" id="1742973"/>
    <lineage>
        <taxon>Bacteria</taxon>
        <taxon>Pseudomonadati</taxon>
        <taxon>Nitrospirota</taxon>
        <taxon>Nitrospiria</taxon>
        <taxon>Nitrospirales</taxon>
        <taxon>Nitrospiraceae</taxon>
        <taxon>Nitrospira</taxon>
    </lineage>
</organism>
<evidence type="ECO:0000256" key="8">
    <source>
        <dbReference type="ARBA" id="ARBA00023136"/>
    </source>
</evidence>
<dbReference type="EMBL" id="CZPZ01000035">
    <property type="protein sequence ID" value="CUS39811.1"/>
    <property type="molecule type" value="Genomic_DNA"/>
</dbReference>
<dbReference type="Gene3D" id="3.40.50.300">
    <property type="entry name" value="P-loop containing nucleotide triphosphate hydrolases"/>
    <property type="match status" value="1"/>
</dbReference>
<feature type="domain" description="ABC transporter" evidence="10">
    <location>
        <begin position="363"/>
        <end position="601"/>
    </location>
</feature>
<sequence>MGLPLTRLRQLLTTRDQRRAALLLGAMVLAGFIDVAGVTSILPFMAVVANPAVIETNRWLHTLFTGLAFDSPQRFLIGLGLGALGLLLLSNAVSLATAAAILRFASRLGHHLSRRILTSYLRQPYAYFLDHNTSHLVVSCTEDVVRVTNGIVAPTLQALAKGVIVLSLLLLVLWVDPWLALSVGLVLGTLYTGVFLGVRHFVTRLGAASKHAHRERVRLATEMLHGIKELKILGQDQAYPQRFAHWSAVYARNQWLSATVTLVPRYAIESLAFGSMIGVVLYLLATHRAFTDAMPVLVLYAFTAYRLLPAFQQLFSSATQIRFNLSSLEALEAQLTGSARVPVREAPPRGPEARPRVTFEREIVLRNIRFAYSPGRAPVLDQFTLTIPRNATIALVGSTGAGKTTIVDLILGLIAPQHGSLLVDGLPITAANVTAWQQQLGYVPQHIYVADDSLAANIAFGVLPDQIDMERVREAARIANLDEFVREELPDGYATRVGERGVALSGGQRQRIGIARALYSDPDVLILDEATSALDGITEDAVTDAIRTIFHEKTIIMIAHRLGTVHQADRIYLLEAGGVADQGSYAELLARNKVFRAMAKVDG</sequence>
<dbReference type="AlphaFoldDB" id="A0A0S4LQL7"/>
<evidence type="ECO:0000259" key="11">
    <source>
        <dbReference type="PROSITE" id="PS50929"/>
    </source>
</evidence>
<keyword evidence="5" id="KW-0547">Nucleotide-binding</keyword>
<name>A0A0S4LQL7_9BACT</name>
<dbReference type="Proteomes" id="UP000198736">
    <property type="component" value="Unassembled WGS sequence"/>
</dbReference>
<dbReference type="PANTHER" id="PTHR24221:SF632">
    <property type="entry name" value="ATP-DEPENDENT LIPID A-CORE FLIPPASE"/>
    <property type="match status" value="1"/>
</dbReference>
<keyword evidence="6" id="KW-0067">ATP-binding</keyword>
<evidence type="ECO:0000256" key="4">
    <source>
        <dbReference type="ARBA" id="ARBA00022692"/>
    </source>
</evidence>
<dbReference type="InterPro" id="IPR003439">
    <property type="entry name" value="ABC_transporter-like_ATP-bd"/>
</dbReference>
<dbReference type="GO" id="GO:0140359">
    <property type="term" value="F:ABC-type transporter activity"/>
    <property type="evidence" value="ECO:0007669"/>
    <property type="project" value="InterPro"/>
</dbReference>
<dbReference type="FunFam" id="3.40.50.300:FF:000221">
    <property type="entry name" value="Multidrug ABC transporter ATP-binding protein"/>
    <property type="match status" value="1"/>
</dbReference>
<dbReference type="PROSITE" id="PS50893">
    <property type="entry name" value="ABC_TRANSPORTER_2"/>
    <property type="match status" value="1"/>
</dbReference>
<feature type="transmembrane region" description="Helical" evidence="9">
    <location>
        <begin position="74"/>
        <end position="105"/>
    </location>
</feature>
<dbReference type="GO" id="GO:0005524">
    <property type="term" value="F:ATP binding"/>
    <property type="evidence" value="ECO:0007669"/>
    <property type="project" value="UniProtKB-KW"/>
</dbReference>
<dbReference type="Pfam" id="PF00664">
    <property type="entry name" value="ABC_membrane"/>
    <property type="match status" value="1"/>
</dbReference>
<keyword evidence="4 9" id="KW-0812">Transmembrane</keyword>
<dbReference type="InterPro" id="IPR039421">
    <property type="entry name" value="Type_1_exporter"/>
</dbReference>
<dbReference type="InterPro" id="IPR017871">
    <property type="entry name" value="ABC_transporter-like_CS"/>
</dbReference>
<dbReference type="GO" id="GO:0005886">
    <property type="term" value="C:plasma membrane"/>
    <property type="evidence" value="ECO:0007669"/>
    <property type="project" value="UniProtKB-SubCell"/>
</dbReference>
<dbReference type="Pfam" id="PF00005">
    <property type="entry name" value="ABC_tran"/>
    <property type="match status" value="1"/>
</dbReference>
<protein>
    <submittedName>
        <fullName evidence="12">ABC transporter related protein</fullName>
    </submittedName>
</protein>
<reference evidence="13" key="1">
    <citation type="submission" date="2015-10" db="EMBL/GenBank/DDBJ databases">
        <authorList>
            <person name="Luecker S."/>
            <person name="Luecker S."/>
        </authorList>
    </citation>
    <scope>NUCLEOTIDE SEQUENCE [LARGE SCALE GENOMIC DNA]</scope>
</reference>
<dbReference type="SMART" id="SM00382">
    <property type="entry name" value="AAA"/>
    <property type="match status" value="1"/>
</dbReference>
<dbReference type="InterPro" id="IPR027417">
    <property type="entry name" value="P-loop_NTPase"/>
</dbReference>
<evidence type="ECO:0000259" key="10">
    <source>
        <dbReference type="PROSITE" id="PS50893"/>
    </source>
</evidence>
<comment type="subcellular location">
    <subcellularLocation>
        <location evidence="1">Cell membrane</location>
        <topology evidence="1">Multi-pass membrane protein</topology>
    </subcellularLocation>
</comment>
<dbReference type="SUPFAM" id="SSF90123">
    <property type="entry name" value="ABC transporter transmembrane region"/>
    <property type="match status" value="1"/>
</dbReference>
<feature type="transmembrane region" description="Helical" evidence="9">
    <location>
        <begin position="266"/>
        <end position="285"/>
    </location>
</feature>
<dbReference type="GO" id="GO:0016887">
    <property type="term" value="F:ATP hydrolysis activity"/>
    <property type="evidence" value="ECO:0007669"/>
    <property type="project" value="InterPro"/>
</dbReference>
<dbReference type="STRING" id="1742973.COMA2_80194"/>
<dbReference type="GO" id="GO:0034040">
    <property type="term" value="F:ATPase-coupled lipid transmembrane transporter activity"/>
    <property type="evidence" value="ECO:0007669"/>
    <property type="project" value="TreeGrafter"/>
</dbReference>
<feature type="transmembrane region" description="Helical" evidence="9">
    <location>
        <begin position="181"/>
        <end position="202"/>
    </location>
</feature>
<dbReference type="InterPro" id="IPR003593">
    <property type="entry name" value="AAA+_ATPase"/>
</dbReference>
<dbReference type="PROSITE" id="PS00211">
    <property type="entry name" value="ABC_TRANSPORTER_1"/>
    <property type="match status" value="1"/>
</dbReference>
<dbReference type="InterPro" id="IPR011527">
    <property type="entry name" value="ABC1_TM_dom"/>
</dbReference>
<evidence type="ECO:0000313" key="12">
    <source>
        <dbReference type="EMBL" id="CUS39811.1"/>
    </source>
</evidence>
<keyword evidence="13" id="KW-1185">Reference proteome</keyword>
<keyword evidence="2" id="KW-0813">Transport</keyword>
<dbReference type="SUPFAM" id="SSF52540">
    <property type="entry name" value="P-loop containing nucleoside triphosphate hydrolases"/>
    <property type="match status" value="1"/>
</dbReference>
<evidence type="ECO:0000256" key="1">
    <source>
        <dbReference type="ARBA" id="ARBA00004651"/>
    </source>
</evidence>